<evidence type="ECO:0000313" key="3">
    <source>
        <dbReference type="Proteomes" id="UP001143480"/>
    </source>
</evidence>
<evidence type="ECO:0008006" key="4">
    <source>
        <dbReference type="Google" id="ProtNLM"/>
    </source>
</evidence>
<reference evidence="2" key="1">
    <citation type="journal article" date="2014" name="Int. J. Syst. Evol. Microbiol.">
        <title>Complete genome sequence of Corynebacterium casei LMG S-19264T (=DSM 44701T), isolated from a smear-ripened cheese.</title>
        <authorList>
            <consortium name="US DOE Joint Genome Institute (JGI-PGF)"/>
            <person name="Walter F."/>
            <person name="Albersmeier A."/>
            <person name="Kalinowski J."/>
            <person name="Ruckert C."/>
        </authorList>
    </citation>
    <scope>NUCLEOTIDE SEQUENCE</scope>
    <source>
        <strain evidence="2">VKM Ac-1321</strain>
    </source>
</reference>
<dbReference type="EMBL" id="BSFP01000053">
    <property type="protein sequence ID" value="GLL05096.1"/>
    <property type="molecule type" value="Genomic_DNA"/>
</dbReference>
<organism evidence="2 3">
    <name type="scientific">Dactylosporangium matsuzakiense</name>
    <dbReference type="NCBI Taxonomy" id="53360"/>
    <lineage>
        <taxon>Bacteria</taxon>
        <taxon>Bacillati</taxon>
        <taxon>Actinomycetota</taxon>
        <taxon>Actinomycetes</taxon>
        <taxon>Micromonosporales</taxon>
        <taxon>Micromonosporaceae</taxon>
        <taxon>Dactylosporangium</taxon>
    </lineage>
</organism>
<comment type="caution">
    <text evidence="2">The sequence shown here is derived from an EMBL/GenBank/DDBJ whole genome shotgun (WGS) entry which is preliminary data.</text>
</comment>
<dbReference type="PROSITE" id="PS51257">
    <property type="entry name" value="PROKAR_LIPOPROTEIN"/>
    <property type="match status" value="1"/>
</dbReference>
<name>A0A9W6NQB4_9ACTN</name>
<dbReference type="AlphaFoldDB" id="A0A9W6NQB4"/>
<feature type="chain" id="PRO_5040830434" description="DUF2690 domain-containing protein" evidence="1">
    <location>
        <begin position="31"/>
        <end position="147"/>
    </location>
</feature>
<protein>
    <recommendedName>
        <fullName evidence="4">DUF2690 domain-containing protein</fullName>
    </recommendedName>
</protein>
<feature type="signal peptide" evidence="1">
    <location>
        <begin position="1"/>
        <end position="30"/>
    </location>
</feature>
<gene>
    <name evidence="2" type="ORF">GCM10017581_068430</name>
</gene>
<evidence type="ECO:0000313" key="2">
    <source>
        <dbReference type="EMBL" id="GLL05096.1"/>
    </source>
</evidence>
<reference evidence="2" key="2">
    <citation type="submission" date="2023-01" db="EMBL/GenBank/DDBJ databases">
        <authorList>
            <person name="Sun Q."/>
            <person name="Evtushenko L."/>
        </authorList>
    </citation>
    <scope>NUCLEOTIDE SEQUENCE</scope>
    <source>
        <strain evidence="2">VKM Ac-1321</strain>
    </source>
</reference>
<keyword evidence="1" id="KW-0732">Signal</keyword>
<dbReference type="Pfam" id="PF10901">
    <property type="entry name" value="DUF2690"/>
    <property type="match status" value="1"/>
</dbReference>
<evidence type="ECO:0000256" key="1">
    <source>
        <dbReference type="SAM" id="SignalP"/>
    </source>
</evidence>
<keyword evidence="3" id="KW-1185">Reference proteome</keyword>
<proteinExistence type="predicted"/>
<dbReference type="Proteomes" id="UP001143480">
    <property type="component" value="Unassembled WGS sequence"/>
</dbReference>
<sequence>MRTRIRIIGLFGAALLALSGAVATGTPAQALTVGCWGDYCSGRDPEETGCSADGVTVASGPMWGTSGSYVELRWSPTCKTNWARVPAAFGTNQPQALVAYQCPTGYQQVGVSASSTAWSWSRMIYSPTKSVRATWNGGPGGGTTACV</sequence>
<dbReference type="RefSeq" id="WP_271189777.1">
    <property type="nucleotide sequence ID" value="NZ_BSFP01000053.1"/>
</dbReference>
<dbReference type="InterPro" id="IPR021224">
    <property type="entry name" value="DUF2690"/>
</dbReference>
<accession>A0A9W6NQB4</accession>